<dbReference type="EC" id="1.2.7.1" evidence="11"/>
<evidence type="ECO:0000313" key="14">
    <source>
        <dbReference type="Proteomes" id="UP000043437"/>
    </source>
</evidence>
<dbReference type="SUPFAM" id="SSF54862">
    <property type="entry name" value="4Fe-4S ferredoxins"/>
    <property type="match status" value="1"/>
</dbReference>
<dbReference type="Proteomes" id="UP000045175">
    <property type="component" value="Unassembled WGS sequence"/>
</dbReference>
<evidence type="ECO:0000313" key="11">
    <source>
        <dbReference type="EMBL" id="CRF52806.1"/>
    </source>
</evidence>
<gene>
    <name evidence="8" type="ORF">HAL011_08610</name>
    <name evidence="9" type="ORF">HAL013_03340</name>
    <name evidence="11" type="ORF">HAL07_12710</name>
    <name evidence="10" type="ORF">HAL09_08170</name>
</gene>
<dbReference type="Gene3D" id="3.30.70.20">
    <property type="match status" value="1"/>
</dbReference>
<keyword evidence="3" id="KW-0479">Metal-binding</keyword>
<feature type="domain" description="4Fe-4S ferredoxin-type" evidence="7">
    <location>
        <begin position="78"/>
        <end position="108"/>
    </location>
</feature>
<evidence type="ECO:0000256" key="1">
    <source>
        <dbReference type="ARBA" id="ARBA00001966"/>
    </source>
</evidence>
<reference evidence="11" key="1">
    <citation type="submission" date="2014-12" db="EMBL/GenBank/DDBJ databases">
        <title>Whole genome sequences of four Staphylococcus schleiferi canine isolates.</title>
        <authorList>
            <person name="Misic A.M."/>
            <person name="Cain C."/>
            <person name="Morris D.O."/>
            <person name="Rankin S."/>
            <person name="Beiting D."/>
        </authorList>
    </citation>
    <scope>NUCLEOTIDE SEQUENCE</scope>
    <source>
        <strain evidence="8">ASB11</strain>
        <strain evidence="9">ASB13</strain>
        <strain evidence="11">ASB7</strain>
        <strain evidence="10">ASB9</strain>
    </source>
</reference>
<dbReference type="Proteomes" id="UP000041394">
    <property type="component" value="Unassembled WGS sequence"/>
</dbReference>
<keyword evidence="12" id="KW-1185">Reference proteome</keyword>
<evidence type="ECO:0000313" key="10">
    <source>
        <dbReference type="EMBL" id="CRF44242.1"/>
    </source>
</evidence>
<dbReference type="GeneID" id="82132205"/>
<dbReference type="NCBIfam" id="NF007204">
    <property type="entry name" value="PRK09625.1"/>
    <property type="match status" value="1"/>
</dbReference>
<dbReference type="EMBL" id="CDMG01000009">
    <property type="protein sequence ID" value="CRF52806.1"/>
    <property type="molecule type" value="Genomic_DNA"/>
</dbReference>
<dbReference type="OrthoDB" id="9778602at2"/>
<evidence type="ECO:0000256" key="4">
    <source>
        <dbReference type="ARBA" id="ARBA00022737"/>
    </source>
</evidence>
<dbReference type="Pfam" id="PF14697">
    <property type="entry name" value="Fer4_21"/>
    <property type="match status" value="1"/>
</dbReference>
<evidence type="ECO:0000313" key="9">
    <source>
        <dbReference type="EMBL" id="CRF42173.1"/>
    </source>
</evidence>
<evidence type="ECO:0000256" key="5">
    <source>
        <dbReference type="ARBA" id="ARBA00023004"/>
    </source>
</evidence>
<keyword evidence="11" id="KW-0670">Pyruvate</keyword>
<dbReference type="GO" id="GO:0019164">
    <property type="term" value="F:pyruvate synthase activity"/>
    <property type="evidence" value="ECO:0007669"/>
    <property type="project" value="UniProtKB-EC"/>
</dbReference>
<dbReference type="EMBL" id="CDMH01000016">
    <property type="protein sequence ID" value="CRF42173.1"/>
    <property type="molecule type" value="Genomic_DNA"/>
</dbReference>
<dbReference type="PANTHER" id="PTHR43724">
    <property type="entry name" value="PYRUVATE SYNTHASE SUBUNIT PORD"/>
    <property type="match status" value="1"/>
</dbReference>
<dbReference type="InterPro" id="IPR011898">
    <property type="entry name" value="PorD_KorD"/>
</dbReference>
<evidence type="ECO:0000259" key="7">
    <source>
        <dbReference type="PROSITE" id="PS51379"/>
    </source>
</evidence>
<dbReference type="GO" id="GO:0046872">
    <property type="term" value="F:metal ion binding"/>
    <property type="evidence" value="ECO:0007669"/>
    <property type="project" value="UniProtKB-KW"/>
</dbReference>
<sequence length="142" mass="16157">MKNWQEFEMGAVLFPFEKQGQEELGKHNNERAYTTDSSFTASVANWRVEKPVHNKDVCINCFNCWVYCPDASILSREGKMSGIDYEHCKGCGVCVDVCPTNPKSLLMFDNLEPVEEALTKWPQKAEGLKKKSYRTEGGYNGF</sequence>
<comment type="cofactor">
    <cofactor evidence="1">
        <name>[4Fe-4S] cluster</name>
        <dbReference type="ChEBI" id="CHEBI:49883"/>
    </cofactor>
</comment>
<keyword evidence="6" id="KW-0411">Iron-sulfur</keyword>
<evidence type="ECO:0000256" key="2">
    <source>
        <dbReference type="ARBA" id="ARBA00022485"/>
    </source>
</evidence>
<protein>
    <submittedName>
        <fullName evidence="11">Pyruvate:ferredoxin oxidoreductase, delta subunit</fullName>
        <ecNumber evidence="11">1.2.7.1</ecNumber>
    </submittedName>
</protein>
<dbReference type="InterPro" id="IPR017896">
    <property type="entry name" value="4Fe4S_Fe-S-bd"/>
</dbReference>
<reference evidence="13 14" key="2">
    <citation type="submission" date="2014-12" db="EMBL/GenBank/DDBJ databases">
        <authorList>
            <person name="Jaenicke S."/>
        </authorList>
    </citation>
    <scope>NUCLEOTIDE SEQUENCE [LARGE SCALE GENOMIC DNA]</scope>
</reference>
<dbReference type="STRING" id="1578720.HAL011_08610"/>
<dbReference type="PANTHER" id="PTHR43724:SF1">
    <property type="entry name" value="PYRUVATE SYNTHASE SUBUNIT PORD"/>
    <property type="match status" value="1"/>
</dbReference>
<keyword evidence="5" id="KW-0408">Iron</keyword>
<organism evidence="11 14">
    <name type="scientific">Helicobacter ailurogastricus</name>
    <dbReference type="NCBI Taxonomy" id="1578720"/>
    <lineage>
        <taxon>Bacteria</taxon>
        <taxon>Pseudomonadati</taxon>
        <taxon>Campylobacterota</taxon>
        <taxon>Epsilonproteobacteria</taxon>
        <taxon>Campylobacterales</taxon>
        <taxon>Helicobacteraceae</taxon>
        <taxon>Helicobacter</taxon>
    </lineage>
</organism>
<dbReference type="PROSITE" id="PS51379">
    <property type="entry name" value="4FE4S_FER_2"/>
    <property type="match status" value="2"/>
</dbReference>
<dbReference type="NCBIfam" id="TIGR02179">
    <property type="entry name" value="PorD_KorD"/>
    <property type="match status" value="1"/>
</dbReference>
<evidence type="ECO:0000313" key="13">
    <source>
        <dbReference type="Proteomes" id="UP000041394"/>
    </source>
</evidence>
<dbReference type="EMBL" id="CDMN01000033">
    <property type="protein sequence ID" value="CRF44242.1"/>
    <property type="molecule type" value="Genomic_DNA"/>
</dbReference>
<proteinExistence type="predicted"/>
<evidence type="ECO:0000313" key="12">
    <source>
        <dbReference type="Proteomes" id="UP000038622"/>
    </source>
</evidence>
<keyword evidence="11" id="KW-0560">Oxidoreductase</keyword>
<dbReference type="GO" id="GO:0051539">
    <property type="term" value="F:4 iron, 4 sulfur cluster binding"/>
    <property type="evidence" value="ECO:0007669"/>
    <property type="project" value="UniProtKB-KW"/>
</dbReference>
<dbReference type="Proteomes" id="UP000038622">
    <property type="component" value="Unassembled WGS sequence"/>
</dbReference>
<reference evidence="12" key="3">
    <citation type="submission" date="2014-12" db="EMBL/GenBank/DDBJ databases">
        <authorList>
            <person name="Smet A."/>
        </authorList>
    </citation>
    <scope>NUCLEOTIDE SEQUENCE [LARGE SCALE GENOMIC DNA]</scope>
</reference>
<accession>A0A0K2Y0I6</accession>
<dbReference type="InterPro" id="IPR017900">
    <property type="entry name" value="4Fe4S_Fe_S_CS"/>
</dbReference>
<dbReference type="AlphaFoldDB" id="A0A0K2Y0I6"/>
<dbReference type="Proteomes" id="UP000043437">
    <property type="component" value="Unassembled WGS sequence"/>
</dbReference>
<dbReference type="EMBL" id="CDML01000028">
    <property type="protein sequence ID" value="CRF41081.1"/>
    <property type="molecule type" value="Genomic_DNA"/>
</dbReference>
<evidence type="ECO:0000256" key="3">
    <source>
        <dbReference type="ARBA" id="ARBA00022723"/>
    </source>
</evidence>
<feature type="domain" description="4Fe-4S ferredoxin-type" evidence="7">
    <location>
        <begin position="49"/>
        <end position="77"/>
    </location>
</feature>
<dbReference type="RefSeq" id="WP_053940836.1">
    <property type="nucleotide sequence ID" value="NZ_BSCV01000011.1"/>
</dbReference>
<dbReference type="PROSITE" id="PS00198">
    <property type="entry name" value="4FE4S_FER_1"/>
    <property type="match status" value="1"/>
</dbReference>
<keyword evidence="2" id="KW-0004">4Fe-4S</keyword>
<keyword evidence="4" id="KW-0677">Repeat</keyword>
<evidence type="ECO:0000256" key="6">
    <source>
        <dbReference type="ARBA" id="ARBA00023014"/>
    </source>
</evidence>
<name>A0A0K2Y0I6_9HELI</name>
<evidence type="ECO:0000313" key="8">
    <source>
        <dbReference type="EMBL" id="CRF41081.1"/>
    </source>
</evidence>